<evidence type="ECO:0000313" key="3">
    <source>
        <dbReference type="EMBL" id="GHO55757.1"/>
    </source>
</evidence>
<evidence type="ECO:0000256" key="1">
    <source>
        <dbReference type="ARBA" id="ARBA00023002"/>
    </source>
</evidence>
<proteinExistence type="predicted"/>
<dbReference type="PANTHER" id="PTHR11695:SF294">
    <property type="entry name" value="RETICULON-4-INTERACTING PROTEIN 1, MITOCHONDRIAL"/>
    <property type="match status" value="1"/>
</dbReference>
<dbReference type="Gene3D" id="3.90.180.10">
    <property type="entry name" value="Medium-chain alcohol dehydrogenases, catalytic domain"/>
    <property type="match status" value="1"/>
</dbReference>
<feature type="domain" description="Enoyl reductase (ER)" evidence="2">
    <location>
        <begin position="10"/>
        <end position="323"/>
    </location>
</feature>
<gene>
    <name evidence="3" type="ORF">KSB_42320</name>
</gene>
<comment type="caution">
    <text evidence="3">The sequence shown here is derived from an EMBL/GenBank/DDBJ whole genome shotgun (WGS) entry which is preliminary data.</text>
</comment>
<protein>
    <submittedName>
        <fullName evidence="3">NADPH:quinone reductase</fullName>
    </submittedName>
</protein>
<dbReference type="SUPFAM" id="SSF51735">
    <property type="entry name" value="NAD(P)-binding Rossmann-fold domains"/>
    <property type="match status" value="1"/>
</dbReference>
<dbReference type="InterPro" id="IPR013154">
    <property type="entry name" value="ADH-like_N"/>
</dbReference>
<dbReference type="RefSeq" id="WP_201372411.1">
    <property type="nucleotide sequence ID" value="NZ_BNJG01000002.1"/>
</dbReference>
<evidence type="ECO:0000313" key="4">
    <source>
        <dbReference type="Proteomes" id="UP000654345"/>
    </source>
</evidence>
<dbReference type="SMART" id="SM00829">
    <property type="entry name" value="PKS_ER"/>
    <property type="match status" value="1"/>
</dbReference>
<keyword evidence="4" id="KW-1185">Reference proteome</keyword>
<dbReference type="Gene3D" id="3.40.50.720">
    <property type="entry name" value="NAD(P)-binding Rossmann-like Domain"/>
    <property type="match status" value="1"/>
</dbReference>
<organism evidence="3 4">
    <name type="scientific">Ktedonobacter robiniae</name>
    <dbReference type="NCBI Taxonomy" id="2778365"/>
    <lineage>
        <taxon>Bacteria</taxon>
        <taxon>Bacillati</taxon>
        <taxon>Chloroflexota</taxon>
        <taxon>Ktedonobacteria</taxon>
        <taxon>Ktedonobacterales</taxon>
        <taxon>Ktedonobacteraceae</taxon>
        <taxon>Ktedonobacter</taxon>
    </lineage>
</organism>
<keyword evidence="1" id="KW-0560">Oxidoreductase</keyword>
<dbReference type="CDD" id="cd05289">
    <property type="entry name" value="MDR_like_2"/>
    <property type="match status" value="1"/>
</dbReference>
<dbReference type="Proteomes" id="UP000654345">
    <property type="component" value="Unassembled WGS sequence"/>
</dbReference>
<dbReference type="EMBL" id="BNJG01000002">
    <property type="protein sequence ID" value="GHO55757.1"/>
    <property type="molecule type" value="Genomic_DNA"/>
</dbReference>
<dbReference type="PANTHER" id="PTHR11695">
    <property type="entry name" value="ALCOHOL DEHYDROGENASE RELATED"/>
    <property type="match status" value="1"/>
</dbReference>
<dbReference type="Pfam" id="PF08240">
    <property type="entry name" value="ADH_N"/>
    <property type="match status" value="1"/>
</dbReference>
<reference evidence="3 4" key="1">
    <citation type="journal article" date="2021" name="Int. J. Syst. Evol. Microbiol.">
        <title>Reticulibacter mediterranei gen. nov., sp. nov., within the new family Reticulibacteraceae fam. nov., and Ktedonospora formicarum gen. nov., sp. nov., Ktedonobacter robiniae sp. nov., Dictyobacter formicarum sp. nov. and Dictyobacter arantiisoli sp. nov., belonging to the class Ktedonobacteria.</title>
        <authorList>
            <person name="Yabe S."/>
            <person name="Zheng Y."/>
            <person name="Wang C.M."/>
            <person name="Sakai Y."/>
            <person name="Abe K."/>
            <person name="Yokota A."/>
            <person name="Donadio S."/>
            <person name="Cavaletti L."/>
            <person name="Monciardini P."/>
        </authorList>
    </citation>
    <scope>NUCLEOTIDE SEQUENCE [LARGE SCALE GENOMIC DNA]</scope>
    <source>
        <strain evidence="3 4">SOSP1-30</strain>
    </source>
</reference>
<dbReference type="InterPro" id="IPR036291">
    <property type="entry name" value="NAD(P)-bd_dom_sf"/>
</dbReference>
<dbReference type="InterPro" id="IPR011032">
    <property type="entry name" value="GroES-like_sf"/>
</dbReference>
<sequence>MKAIVLPHYGVHEVLREQDIAEPERKETQVLVEMYATSINPGDYVLRSGAAQHIMPIQFPYVLGTDVAGVVKEVGEKVTSVKPGDRVMGLTPAVGGAYAEYVVVEENALALIPPTLSFQQAGALPAVALPAWQALFHYTQLQPGQRILIHAAAGGVGHIAVQLAKQRGAYVIATARTHNDDFVRRLGADEVIDYSITDFTKAISTAVDIVLDMVNNRTAAVVDLKLGETGRKSYTVLKDGGKFISLVALAIDEHPKVRGIDAQCVHIEPNRDDLRDDLAAIVRGVQEQKLQVHVNGVFPFSAQGINEAYRQSEIDPKRGKLVIQRKVG</sequence>
<dbReference type="InterPro" id="IPR002364">
    <property type="entry name" value="Quin_OxRdtase/zeta-crystal_CS"/>
</dbReference>
<dbReference type="PROSITE" id="PS01162">
    <property type="entry name" value="QOR_ZETA_CRYSTAL"/>
    <property type="match status" value="1"/>
</dbReference>
<dbReference type="Pfam" id="PF13602">
    <property type="entry name" value="ADH_zinc_N_2"/>
    <property type="match status" value="1"/>
</dbReference>
<dbReference type="InterPro" id="IPR020843">
    <property type="entry name" value="ER"/>
</dbReference>
<dbReference type="SUPFAM" id="SSF50129">
    <property type="entry name" value="GroES-like"/>
    <property type="match status" value="1"/>
</dbReference>
<accession>A0ABQ3UT34</accession>
<name>A0ABQ3UT34_9CHLR</name>
<dbReference type="InterPro" id="IPR050700">
    <property type="entry name" value="YIM1/Zinc_Alcohol_DH_Fams"/>
</dbReference>
<evidence type="ECO:0000259" key="2">
    <source>
        <dbReference type="SMART" id="SM00829"/>
    </source>
</evidence>